<dbReference type="RefSeq" id="WP_097155665.1">
    <property type="nucleotide sequence ID" value="NZ_OBEL01000007.1"/>
</dbReference>
<protein>
    <submittedName>
        <fullName evidence="2">Transmembrane transcriptional regulator (Anti-sigma factor RsiW)</fullName>
    </submittedName>
</protein>
<name>A0A285PN23_9HYPH</name>
<keyword evidence="1 2" id="KW-0812">Transmembrane</keyword>
<sequence>MTEGKSIEDLIQQGIDNELTPEERQELDAYLNAHPEEAERYQSLSHQSDLIKDSVPVPSPEHLAQLKANAARPRRINSMPRIAASLAIFVVGIALGLSIPRQDKSVNGDLGLFAQQAHAAHSLYVSEVLHPVEVVAAERDHLQTWLSNRLGAAIIAPKLGETGFSLIGGRLLPAGDKASALFMYENAQGDRISLLATHGTKDQSQSFRFHETGGYLTIFWQDGPWRYSLVGGLPREPMDEIARTIHGQLL</sequence>
<keyword evidence="1" id="KW-0472">Membrane</keyword>
<accession>A0A285PN23</accession>
<keyword evidence="1" id="KW-1133">Transmembrane helix</keyword>
<dbReference type="Proteomes" id="UP000219439">
    <property type="component" value="Unassembled WGS sequence"/>
</dbReference>
<dbReference type="OrthoDB" id="7187254at2"/>
<evidence type="ECO:0000313" key="3">
    <source>
        <dbReference type="Proteomes" id="UP000219439"/>
    </source>
</evidence>
<gene>
    <name evidence="2" type="ORF">SAMN06265368_4408</name>
</gene>
<organism evidence="2 3">
    <name type="scientific">Cohaesibacter gelatinilyticus</name>
    <dbReference type="NCBI Taxonomy" id="372072"/>
    <lineage>
        <taxon>Bacteria</taxon>
        <taxon>Pseudomonadati</taxon>
        <taxon>Pseudomonadota</taxon>
        <taxon>Alphaproteobacteria</taxon>
        <taxon>Hyphomicrobiales</taxon>
        <taxon>Cohaesibacteraceae</taxon>
    </lineage>
</organism>
<evidence type="ECO:0000256" key="1">
    <source>
        <dbReference type="SAM" id="Phobius"/>
    </source>
</evidence>
<evidence type="ECO:0000313" key="2">
    <source>
        <dbReference type="EMBL" id="SNZ21291.1"/>
    </source>
</evidence>
<dbReference type="EMBL" id="OBEL01000007">
    <property type="protein sequence ID" value="SNZ21291.1"/>
    <property type="molecule type" value="Genomic_DNA"/>
</dbReference>
<proteinExistence type="predicted"/>
<reference evidence="2 3" key="1">
    <citation type="submission" date="2017-09" db="EMBL/GenBank/DDBJ databases">
        <authorList>
            <person name="Ehlers B."/>
            <person name="Leendertz F.H."/>
        </authorList>
    </citation>
    <scope>NUCLEOTIDE SEQUENCE [LARGE SCALE GENOMIC DNA]</scope>
    <source>
        <strain evidence="2 3">DSM 18289</strain>
    </source>
</reference>
<dbReference type="AlphaFoldDB" id="A0A285PN23"/>
<feature type="transmembrane region" description="Helical" evidence="1">
    <location>
        <begin position="82"/>
        <end position="99"/>
    </location>
</feature>
<keyword evidence="3" id="KW-1185">Reference proteome</keyword>